<dbReference type="CDD" id="cd05398">
    <property type="entry name" value="NT_ClassII-CCAase"/>
    <property type="match status" value="1"/>
</dbReference>
<dbReference type="EMBL" id="AGEJ01000005">
    <property type="protein sequence ID" value="EMD17449.1"/>
    <property type="molecule type" value="Genomic_DNA"/>
</dbReference>
<evidence type="ECO:0000259" key="13">
    <source>
        <dbReference type="Pfam" id="PF01966"/>
    </source>
</evidence>
<dbReference type="InterPro" id="IPR006675">
    <property type="entry name" value="HDIG_dom"/>
</dbReference>
<evidence type="ECO:0000256" key="5">
    <source>
        <dbReference type="ARBA" id="ARBA00022723"/>
    </source>
</evidence>
<gene>
    <name evidence="15" type="ORF">HMPREF9943_00236</name>
</gene>
<dbReference type="Gene3D" id="1.10.3090.10">
    <property type="entry name" value="cca-adding enzyme, domain 2"/>
    <property type="match status" value="1"/>
</dbReference>
<dbReference type="SUPFAM" id="SSF81301">
    <property type="entry name" value="Nucleotidyltransferase"/>
    <property type="match status" value="1"/>
</dbReference>
<dbReference type="GO" id="GO:0005524">
    <property type="term" value="F:ATP binding"/>
    <property type="evidence" value="ECO:0007669"/>
    <property type="project" value="UniProtKB-KW"/>
</dbReference>
<dbReference type="PATRIC" id="fig|999415.3.peg.238"/>
<keyword evidence="8" id="KW-0067">ATP-binding</keyword>
<evidence type="ECO:0000256" key="9">
    <source>
        <dbReference type="ARBA" id="ARBA00022842"/>
    </source>
</evidence>
<feature type="domain" description="HD" evidence="13">
    <location>
        <begin position="252"/>
        <end position="343"/>
    </location>
</feature>
<dbReference type="GO" id="GO:0008033">
    <property type="term" value="P:tRNA processing"/>
    <property type="evidence" value="ECO:0007669"/>
    <property type="project" value="UniProtKB-KW"/>
</dbReference>
<sequence length="453" mass="52368">MNTKITVPKLADTIFRDIHDHGGEVYLVGGFVRDHIMKRESKDIDVEIYHLSYRDLTDILSSYGAVLTFGESFAVTHLSTLPNVEFALPRKEKKTGNRHQDFDIIVEPDLSLEQASSRRDFTCNALMYDYFNETIKDFHGGIEDIKNGILEIVDSHTFIEDPLRVLRAASFISRLEFKASHKTLALCREMVKDYMLEELSLERINEEYDKILMSSRPSLGFAFLKDINALPDYLKNLIGCYQRPDYHPEGDVWNHTMLVIDIAALVKSKAADPLGFMWGSLLHDIGKPAVTDQEGHAYRHAEVGADIFNHDVKLILSKRRRLYVRTLIYYHMRLMQLFNGHSRPIKYKKLLKHIENKCPLNDLILITKCDKLGRGYLSYKGILDFELYMSLMKVHYGDKAEKPIIGGADLINSGFTDHHLYKKLIHDAYNYQLSGMRKETILRRLEKDVKKSY</sequence>
<dbReference type="PANTHER" id="PTHR47545">
    <property type="entry name" value="MULTIFUNCTIONAL CCA PROTEIN"/>
    <property type="match status" value="1"/>
</dbReference>
<dbReference type="AlphaFoldDB" id="M2PPF7"/>
<evidence type="ECO:0000313" key="15">
    <source>
        <dbReference type="EMBL" id="EMD17449.1"/>
    </source>
</evidence>
<dbReference type="Pfam" id="PF01743">
    <property type="entry name" value="PolyA_pol"/>
    <property type="match status" value="1"/>
</dbReference>
<keyword evidence="4" id="KW-0548">Nucleotidyltransferase</keyword>
<feature type="domain" description="tRNA nucleotidyltransferase/poly(A) polymerase RNA and SrmB- binding" evidence="14">
    <location>
        <begin position="177"/>
        <end position="229"/>
    </location>
</feature>
<dbReference type="CDD" id="cd00077">
    <property type="entry name" value="HDc"/>
    <property type="match status" value="1"/>
</dbReference>
<keyword evidence="10 11" id="KW-0694">RNA-binding</keyword>
<evidence type="ECO:0000259" key="14">
    <source>
        <dbReference type="Pfam" id="PF12627"/>
    </source>
</evidence>
<evidence type="ECO:0000256" key="6">
    <source>
        <dbReference type="ARBA" id="ARBA00022741"/>
    </source>
</evidence>
<dbReference type="InterPro" id="IPR006674">
    <property type="entry name" value="HD_domain"/>
</dbReference>
<comment type="cofactor">
    <cofactor evidence="1">
        <name>Mg(2+)</name>
        <dbReference type="ChEBI" id="CHEBI:18420"/>
    </cofactor>
</comment>
<keyword evidence="9" id="KW-0460">Magnesium</keyword>
<evidence type="ECO:0000256" key="2">
    <source>
        <dbReference type="ARBA" id="ARBA00022679"/>
    </source>
</evidence>
<comment type="caution">
    <text evidence="15">The sequence shown here is derived from an EMBL/GenBank/DDBJ whole genome shotgun (WGS) entry which is preliminary data.</text>
</comment>
<dbReference type="GO" id="GO:0016779">
    <property type="term" value="F:nucleotidyltransferase activity"/>
    <property type="evidence" value="ECO:0007669"/>
    <property type="project" value="UniProtKB-KW"/>
</dbReference>
<keyword evidence="6" id="KW-0547">Nucleotide-binding</keyword>
<dbReference type="RefSeq" id="WP_004801270.1">
    <property type="nucleotide sequence ID" value="NZ_KB446646.1"/>
</dbReference>
<dbReference type="GO" id="GO:0042245">
    <property type="term" value="P:RNA repair"/>
    <property type="evidence" value="ECO:0007669"/>
    <property type="project" value="UniProtKB-KW"/>
</dbReference>
<keyword evidence="5" id="KW-0479">Metal-binding</keyword>
<feature type="domain" description="Poly A polymerase head" evidence="12">
    <location>
        <begin position="25"/>
        <end position="150"/>
    </location>
</feature>
<evidence type="ECO:0000256" key="10">
    <source>
        <dbReference type="ARBA" id="ARBA00022884"/>
    </source>
</evidence>
<dbReference type="InterPro" id="IPR050124">
    <property type="entry name" value="tRNA_CCA-adding_enzyme"/>
</dbReference>
<keyword evidence="2 11" id="KW-0808">Transferase</keyword>
<dbReference type="STRING" id="999415.HMPREF9943_00236"/>
<evidence type="ECO:0000256" key="3">
    <source>
        <dbReference type="ARBA" id="ARBA00022694"/>
    </source>
</evidence>
<name>M2PPF7_9FIRM</name>
<evidence type="ECO:0008006" key="17">
    <source>
        <dbReference type="Google" id="ProtNLM"/>
    </source>
</evidence>
<dbReference type="Pfam" id="PF01966">
    <property type="entry name" value="HD"/>
    <property type="match status" value="1"/>
</dbReference>
<evidence type="ECO:0000256" key="1">
    <source>
        <dbReference type="ARBA" id="ARBA00001946"/>
    </source>
</evidence>
<accession>M2PPF7</accession>
<dbReference type="GO" id="GO:0046872">
    <property type="term" value="F:metal ion binding"/>
    <property type="evidence" value="ECO:0007669"/>
    <property type="project" value="UniProtKB-KW"/>
</dbReference>
<evidence type="ECO:0000256" key="4">
    <source>
        <dbReference type="ARBA" id="ARBA00022695"/>
    </source>
</evidence>
<dbReference type="InterPro" id="IPR032828">
    <property type="entry name" value="PolyA_RNA-bd"/>
</dbReference>
<protein>
    <recommendedName>
        <fullName evidence="17">HD/PDEase domain-containing protein</fullName>
    </recommendedName>
</protein>
<dbReference type="SUPFAM" id="SSF81891">
    <property type="entry name" value="Poly A polymerase C-terminal region-like"/>
    <property type="match status" value="1"/>
</dbReference>
<proteinExistence type="inferred from homology"/>
<evidence type="ECO:0000256" key="7">
    <source>
        <dbReference type="ARBA" id="ARBA00022800"/>
    </source>
</evidence>
<evidence type="ECO:0000256" key="11">
    <source>
        <dbReference type="RuleBase" id="RU003953"/>
    </source>
</evidence>
<keyword evidence="16" id="KW-1185">Reference proteome</keyword>
<dbReference type="NCBIfam" id="TIGR00277">
    <property type="entry name" value="HDIG"/>
    <property type="match status" value="1"/>
</dbReference>
<evidence type="ECO:0000259" key="12">
    <source>
        <dbReference type="Pfam" id="PF01743"/>
    </source>
</evidence>
<dbReference type="GO" id="GO:0003723">
    <property type="term" value="F:RNA binding"/>
    <property type="evidence" value="ECO:0007669"/>
    <property type="project" value="UniProtKB-KW"/>
</dbReference>
<organism evidence="15 16">
    <name type="scientific">Eggerthia catenaformis OT 569 = DSM 20559</name>
    <dbReference type="NCBI Taxonomy" id="999415"/>
    <lineage>
        <taxon>Bacteria</taxon>
        <taxon>Bacillati</taxon>
        <taxon>Bacillota</taxon>
        <taxon>Erysipelotrichia</taxon>
        <taxon>Erysipelotrichales</taxon>
        <taxon>Coprobacillaceae</taxon>
        <taxon>Eggerthia</taxon>
    </lineage>
</organism>
<reference evidence="15 16" key="1">
    <citation type="submission" date="2013-02" db="EMBL/GenBank/DDBJ databases">
        <title>The Genome Sequence of Lactobacillus catenaformis F0143.</title>
        <authorList>
            <consortium name="The Broad Institute Genome Sequencing Platform"/>
            <person name="Earl A."/>
            <person name="Ward D."/>
            <person name="Feldgarden M."/>
            <person name="Gevers D."/>
            <person name="Izard J."/>
            <person name="Blanton J.M."/>
            <person name="Mathney J."/>
            <person name="Dewhirst F.E."/>
            <person name="Young S.K."/>
            <person name="Zeng Q."/>
            <person name="Gargeya S."/>
            <person name="Fitzgerald M."/>
            <person name="Haas B."/>
            <person name="Abouelleil A."/>
            <person name="Alvarado L."/>
            <person name="Arachchi H.M."/>
            <person name="Berlin A."/>
            <person name="Chapman S.B."/>
            <person name="Gearin G."/>
            <person name="Goldberg J."/>
            <person name="Griggs A."/>
            <person name="Gujja S."/>
            <person name="Hansen M."/>
            <person name="Heiman D."/>
            <person name="Howarth C."/>
            <person name="Larimer J."/>
            <person name="Lui A."/>
            <person name="MacDonald P.J.P."/>
            <person name="McCowen C."/>
            <person name="Montmayeur A."/>
            <person name="Murphy C."/>
            <person name="Neiman D."/>
            <person name="Pearson M."/>
            <person name="Priest M."/>
            <person name="Roberts A."/>
            <person name="Saif S."/>
            <person name="Shea T."/>
            <person name="Sisk P."/>
            <person name="Stolte C."/>
            <person name="Sykes S."/>
            <person name="Wortman J."/>
            <person name="Nusbaum C."/>
            <person name="Birren B."/>
        </authorList>
    </citation>
    <scope>NUCLEOTIDE SEQUENCE [LARGE SCALE GENOMIC DNA]</scope>
    <source>
        <strain evidence="15 16">OT 569</strain>
    </source>
</reference>
<dbReference type="Pfam" id="PF12627">
    <property type="entry name" value="PolyA_pol_RNAbd"/>
    <property type="match status" value="1"/>
</dbReference>
<comment type="similarity">
    <text evidence="11">Belongs to the tRNA nucleotidyltransferase/poly(A) polymerase family.</text>
</comment>
<evidence type="ECO:0000256" key="8">
    <source>
        <dbReference type="ARBA" id="ARBA00022840"/>
    </source>
</evidence>
<dbReference type="Proteomes" id="UP000011758">
    <property type="component" value="Unassembled WGS sequence"/>
</dbReference>
<evidence type="ECO:0000313" key="16">
    <source>
        <dbReference type="Proteomes" id="UP000011758"/>
    </source>
</evidence>
<dbReference type="BioCyc" id="ECAT999415-HMP:GTTI-245-MONOMER"/>
<dbReference type="Gene3D" id="3.30.460.10">
    <property type="entry name" value="Beta Polymerase, domain 2"/>
    <property type="match status" value="1"/>
</dbReference>
<dbReference type="InterPro" id="IPR002646">
    <property type="entry name" value="PolA_pol_head_dom"/>
</dbReference>
<dbReference type="eggNOG" id="COG0617">
    <property type="taxonomic scope" value="Bacteria"/>
</dbReference>
<dbReference type="InterPro" id="IPR043519">
    <property type="entry name" value="NT_sf"/>
</dbReference>
<dbReference type="PANTHER" id="PTHR47545:SF1">
    <property type="entry name" value="MULTIFUNCTIONAL CCA PROTEIN"/>
    <property type="match status" value="1"/>
</dbReference>
<keyword evidence="7" id="KW-0692">RNA repair</keyword>
<dbReference type="InterPro" id="IPR003607">
    <property type="entry name" value="HD/PDEase_dom"/>
</dbReference>
<keyword evidence="3" id="KW-0819">tRNA processing</keyword>